<accession>A0A7R8XD31</accession>
<reference evidence="4" key="1">
    <citation type="submission" date="2020-11" db="EMBL/GenBank/DDBJ databases">
        <authorList>
            <person name="Tran Van P."/>
        </authorList>
    </citation>
    <scope>NUCLEOTIDE SEQUENCE</scope>
</reference>
<evidence type="ECO:0000256" key="3">
    <source>
        <dbReference type="SAM" id="SignalP"/>
    </source>
</evidence>
<keyword evidence="2" id="KW-0812">Transmembrane</keyword>
<feature type="region of interest" description="Disordered" evidence="1">
    <location>
        <begin position="323"/>
        <end position="392"/>
    </location>
</feature>
<proteinExistence type="predicted"/>
<name>A0A7R8XD31_9CRUS</name>
<sequence>MPGWTCCAIGILMILCAGEGKATSDRHRAKLGSKSQLWTNPLSWATRAFSNISGRIQGLKFLLKPRVSVNASSVPSASLQGTRHDEGLPPRFVPSRRIDENKKNEVRRTWENRSSLKFLDRQVLVSGVWVTIGFLAGVFLPSFFKESKQVTVSGPLKGPENAILESLENQLASSSELPPSKKSDFFSSPLDLMRKINVSVGGGLKIVLAALAIIWSTVAAVGVIAAVLTLYANYYFFLGRVTKGGKGFAPFRFLRTLLSSASNILDSGPSHRPYHSYASGGGNQVETPVLDFIYRILDAANQGLALEAQPKIHLPPKVPFPLPPPHAFHGHHLPPPPLLPPSPPRKRKPTLYIIRNHNKKRKKHRPRGSEERHSIPTKTPAPYEEEEDESLEAEDMGVAYSNHHPHYRPISSASPHVHVIYEDEEIIDGPEIPSPDKEETIVGLSVFKGDPANYTGIPIASSPYEHVSWQDRYAAHAGYDDTYEGPLAAPLSAVDDGNYEDEDYEDAGSQGGLGSRVYLILRDVLQHVLSERARPHRRKQQPAESYHWEVLDDVLSRPTVARDRGRFVPKSPHRFWKDLVAAASE</sequence>
<gene>
    <name evidence="4" type="ORF">DSTB1V02_LOCUS7199</name>
</gene>
<keyword evidence="3" id="KW-0732">Signal</keyword>
<evidence type="ECO:0000313" key="4">
    <source>
        <dbReference type="EMBL" id="CAD7247368.1"/>
    </source>
</evidence>
<dbReference type="EMBL" id="CAJPEV010001433">
    <property type="protein sequence ID" value="CAG0892619.1"/>
    <property type="molecule type" value="Genomic_DNA"/>
</dbReference>
<feature type="compositionally biased region" description="Basic residues" evidence="1">
    <location>
        <begin position="356"/>
        <end position="366"/>
    </location>
</feature>
<keyword evidence="2" id="KW-1133">Transmembrane helix</keyword>
<evidence type="ECO:0000256" key="2">
    <source>
        <dbReference type="SAM" id="Phobius"/>
    </source>
</evidence>
<dbReference type="Proteomes" id="UP000677054">
    <property type="component" value="Unassembled WGS sequence"/>
</dbReference>
<organism evidence="4">
    <name type="scientific">Darwinula stevensoni</name>
    <dbReference type="NCBI Taxonomy" id="69355"/>
    <lineage>
        <taxon>Eukaryota</taxon>
        <taxon>Metazoa</taxon>
        <taxon>Ecdysozoa</taxon>
        <taxon>Arthropoda</taxon>
        <taxon>Crustacea</taxon>
        <taxon>Oligostraca</taxon>
        <taxon>Ostracoda</taxon>
        <taxon>Podocopa</taxon>
        <taxon>Podocopida</taxon>
        <taxon>Darwinulocopina</taxon>
        <taxon>Darwinuloidea</taxon>
        <taxon>Darwinulidae</taxon>
        <taxon>Darwinula</taxon>
    </lineage>
</organism>
<feature type="transmembrane region" description="Helical" evidence="2">
    <location>
        <begin position="123"/>
        <end position="144"/>
    </location>
</feature>
<protein>
    <submittedName>
        <fullName evidence="4">Uncharacterized protein</fullName>
    </submittedName>
</protein>
<feature type="transmembrane region" description="Helical" evidence="2">
    <location>
        <begin position="206"/>
        <end position="236"/>
    </location>
</feature>
<feature type="compositionally biased region" description="Pro residues" evidence="1">
    <location>
        <begin position="333"/>
        <end position="343"/>
    </location>
</feature>
<keyword evidence="5" id="KW-1185">Reference proteome</keyword>
<feature type="compositionally biased region" description="Acidic residues" evidence="1">
    <location>
        <begin position="383"/>
        <end position="392"/>
    </location>
</feature>
<feature type="chain" id="PRO_5036402500" evidence="3">
    <location>
        <begin position="23"/>
        <end position="585"/>
    </location>
</feature>
<keyword evidence="2" id="KW-0472">Membrane</keyword>
<evidence type="ECO:0000313" key="5">
    <source>
        <dbReference type="Proteomes" id="UP000677054"/>
    </source>
</evidence>
<evidence type="ECO:0000256" key="1">
    <source>
        <dbReference type="SAM" id="MobiDB-lite"/>
    </source>
</evidence>
<dbReference type="EMBL" id="LR900950">
    <property type="protein sequence ID" value="CAD7247368.1"/>
    <property type="molecule type" value="Genomic_DNA"/>
</dbReference>
<dbReference type="AlphaFoldDB" id="A0A7R8XD31"/>
<feature type="signal peptide" evidence="3">
    <location>
        <begin position="1"/>
        <end position="22"/>
    </location>
</feature>